<dbReference type="InterPro" id="IPR038056">
    <property type="entry name" value="YjbR-like_sf"/>
</dbReference>
<dbReference type="OrthoDB" id="8479417at2"/>
<dbReference type="SUPFAM" id="SSF142906">
    <property type="entry name" value="YjbR-like"/>
    <property type="match status" value="1"/>
</dbReference>
<feature type="region of interest" description="Disordered" evidence="1">
    <location>
        <begin position="124"/>
        <end position="143"/>
    </location>
</feature>
<evidence type="ECO:0000313" key="3">
    <source>
        <dbReference type="Proteomes" id="UP000244928"/>
    </source>
</evidence>
<sequence>MGHPIMFDAADPLLARLRQVCLALPDAAEKISHGRPNWYTTKVFAVYGGSVKGDHANPLLSRALLFLPDPEERAALEQDERFHVPAYYGPAGWLALPLDDGPDGGDPGPDWDEVAELVESSYRQTAGTRRVARLDDERGRARD</sequence>
<dbReference type="Gene3D" id="3.90.1150.30">
    <property type="match status" value="1"/>
</dbReference>
<organism evidence="2 3">
    <name type="scientific">Dietzia lutea</name>
    <dbReference type="NCBI Taxonomy" id="546160"/>
    <lineage>
        <taxon>Bacteria</taxon>
        <taxon>Bacillati</taxon>
        <taxon>Actinomycetota</taxon>
        <taxon>Actinomycetes</taxon>
        <taxon>Mycobacteriales</taxon>
        <taxon>Dietziaceae</taxon>
        <taxon>Dietzia</taxon>
    </lineage>
</organism>
<keyword evidence="2" id="KW-0808">Transferase</keyword>
<reference evidence="2 3" key="1">
    <citation type="submission" date="2016-04" db="EMBL/GenBank/DDBJ databases">
        <title>Complete genome sequence of Dietzia lutea YIM 80766T, a strain isolated from desert soil in Egypt.</title>
        <authorList>
            <person name="Zhao J."/>
            <person name="Hu B."/>
            <person name="Geng S."/>
            <person name="Nie Y."/>
            <person name="Tang Y."/>
        </authorList>
    </citation>
    <scope>NUCLEOTIDE SEQUENCE [LARGE SCALE GENOMIC DNA]</scope>
    <source>
        <strain evidence="2 3">YIM 80766</strain>
    </source>
</reference>
<evidence type="ECO:0000313" key="2">
    <source>
        <dbReference type="EMBL" id="AWH93289.1"/>
    </source>
</evidence>
<dbReference type="GO" id="GO:0016740">
    <property type="term" value="F:transferase activity"/>
    <property type="evidence" value="ECO:0007669"/>
    <property type="project" value="UniProtKB-KW"/>
</dbReference>
<feature type="compositionally biased region" description="Basic and acidic residues" evidence="1">
    <location>
        <begin position="132"/>
        <end position="143"/>
    </location>
</feature>
<proteinExistence type="predicted"/>
<name>A0A2S1RAH3_9ACTN</name>
<gene>
    <name evidence="2" type="ORF">A6035_15115</name>
</gene>
<dbReference type="Pfam" id="PF04237">
    <property type="entry name" value="YjbR"/>
    <property type="match status" value="1"/>
</dbReference>
<protein>
    <submittedName>
        <fullName evidence="2">Phosphoribosylglycinamide formyltransferase</fullName>
    </submittedName>
</protein>
<dbReference type="InterPro" id="IPR058532">
    <property type="entry name" value="YjbR/MT2646/Rv2570-like"/>
</dbReference>
<evidence type="ECO:0000256" key="1">
    <source>
        <dbReference type="SAM" id="MobiDB-lite"/>
    </source>
</evidence>
<dbReference type="KEGG" id="dlu:A6035_15115"/>
<accession>A0A2S1RAH3</accession>
<keyword evidence="3" id="KW-1185">Reference proteome</keyword>
<dbReference type="EMBL" id="CP015449">
    <property type="protein sequence ID" value="AWH93289.1"/>
    <property type="molecule type" value="Genomic_DNA"/>
</dbReference>
<dbReference type="AlphaFoldDB" id="A0A2S1RAH3"/>
<dbReference type="Proteomes" id="UP000244928">
    <property type="component" value="Chromosome"/>
</dbReference>
<dbReference type="RefSeq" id="WP_108848644.1">
    <property type="nucleotide sequence ID" value="NZ_CP015449.1"/>
</dbReference>